<dbReference type="EMBL" id="CP055153">
    <property type="protein sequence ID" value="QMU31056.1"/>
    <property type="molecule type" value="Genomic_DNA"/>
</dbReference>
<name>A0A7L7LDY7_9BACT</name>
<dbReference type="AlphaFoldDB" id="A0A7L7LDY7"/>
<reference evidence="1 2" key="2">
    <citation type="submission" date="2020-08" db="EMBL/GenBank/DDBJ databases">
        <title>Adhaeribacter dokdonensis sp. nov., isolated from the rhizosphere of Elymus tsukushiensis, a plant native to the Dokdo Islands, Republic of Korea.</title>
        <authorList>
            <person name="Ghim S.Y."/>
        </authorList>
    </citation>
    <scope>NUCLEOTIDE SEQUENCE [LARGE SCALE GENOMIC DNA]</scope>
    <source>
        <strain evidence="1 2">KUDC8001</strain>
    </source>
</reference>
<accession>A0A7L7LDY7</accession>
<evidence type="ECO:0000313" key="2">
    <source>
        <dbReference type="Proteomes" id="UP000514509"/>
    </source>
</evidence>
<protein>
    <submittedName>
        <fullName evidence="1">Uncharacterized protein</fullName>
    </submittedName>
</protein>
<evidence type="ECO:0000313" key="1">
    <source>
        <dbReference type="EMBL" id="QMU31056.1"/>
    </source>
</evidence>
<keyword evidence="2" id="KW-1185">Reference proteome</keyword>
<gene>
    <name evidence="1" type="ORF">HUW48_24875</name>
</gene>
<dbReference type="KEGG" id="add:HUW48_24875"/>
<dbReference type="Proteomes" id="UP000514509">
    <property type="component" value="Chromosome"/>
</dbReference>
<proteinExistence type="predicted"/>
<organism evidence="1 2">
    <name type="scientific">Adhaeribacter radiodurans</name>
    <dbReference type="NCBI Taxonomy" id="2745197"/>
    <lineage>
        <taxon>Bacteria</taxon>
        <taxon>Pseudomonadati</taxon>
        <taxon>Bacteroidota</taxon>
        <taxon>Cytophagia</taxon>
        <taxon>Cytophagales</taxon>
        <taxon>Hymenobacteraceae</taxon>
        <taxon>Adhaeribacter</taxon>
    </lineage>
</organism>
<sequence>MEKLQAMLRLMESDEFLLITRTKDQDGITYNRDMTDSHVKRFCLQVYRHIKNSQETLNAFKKLLY</sequence>
<dbReference type="RefSeq" id="WP_182413496.1">
    <property type="nucleotide sequence ID" value="NZ_CP055153.1"/>
</dbReference>
<reference evidence="1 2" key="1">
    <citation type="submission" date="2020-06" db="EMBL/GenBank/DDBJ databases">
        <authorList>
            <person name="Hwang Y.J."/>
        </authorList>
    </citation>
    <scope>NUCLEOTIDE SEQUENCE [LARGE SCALE GENOMIC DNA]</scope>
    <source>
        <strain evidence="1 2">KUDC8001</strain>
    </source>
</reference>